<protein>
    <submittedName>
        <fullName evidence="1">Uncharacterized protein</fullName>
    </submittedName>
</protein>
<dbReference type="Proteomes" id="UP000287651">
    <property type="component" value="Unassembled WGS sequence"/>
</dbReference>
<accession>A0A426X064</accession>
<evidence type="ECO:0000313" key="2">
    <source>
        <dbReference type="Proteomes" id="UP000287651"/>
    </source>
</evidence>
<dbReference type="AlphaFoldDB" id="A0A426X064"/>
<reference evidence="1 2" key="1">
    <citation type="journal article" date="2014" name="Agronomy (Basel)">
        <title>A Draft Genome Sequence for Ensete ventricosum, the Drought-Tolerant Tree Against Hunger.</title>
        <authorList>
            <person name="Harrison J."/>
            <person name="Moore K.A."/>
            <person name="Paszkiewicz K."/>
            <person name="Jones T."/>
            <person name="Grant M."/>
            <person name="Ambacheew D."/>
            <person name="Muzemil S."/>
            <person name="Studholme D.J."/>
        </authorList>
    </citation>
    <scope>NUCLEOTIDE SEQUENCE [LARGE SCALE GENOMIC DNA]</scope>
</reference>
<comment type="caution">
    <text evidence="1">The sequence shown here is derived from an EMBL/GenBank/DDBJ whole genome shotgun (WGS) entry which is preliminary data.</text>
</comment>
<dbReference type="EMBL" id="AMZH03030467">
    <property type="protein sequence ID" value="RRT32869.1"/>
    <property type="molecule type" value="Genomic_DNA"/>
</dbReference>
<organism evidence="1 2">
    <name type="scientific">Ensete ventricosum</name>
    <name type="common">Abyssinian banana</name>
    <name type="synonym">Musa ensete</name>
    <dbReference type="NCBI Taxonomy" id="4639"/>
    <lineage>
        <taxon>Eukaryota</taxon>
        <taxon>Viridiplantae</taxon>
        <taxon>Streptophyta</taxon>
        <taxon>Embryophyta</taxon>
        <taxon>Tracheophyta</taxon>
        <taxon>Spermatophyta</taxon>
        <taxon>Magnoliopsida</taxon>
        <taxon>Liliopsida</taxon>
        <taxon>Zingiberales</taxon>
        <taxon>Musaceae</taxon>
        <taxon>Ensete</taxon>
    </lineage>
</organism>
<gene>
    <name evidence="1" type="ORF">B296_00047176</name>
</gene>
<sequence length="79" mass="9338">MILRLENQDLSLFDICPVRATFLFPFFPLEQRAELVAHFSLLRTYPFHAEEKVSMLHDIEFRSPWDGHEHSIVRIQALA</sequence>
<proteinExistence type="predicted"/>
<name>A0A426X064_ENSVE</name>
<evidence type="ECO:0000313" key="1">
    <source>
        <dbReference type="EMBL" id="RRT32869.1"/>
    </source>
</evidence>